<feature type="transmembrane region" description="Helical" evidence="1">
    <location>
        <begin position="201"/>
        <end position="222"/>
    </location>
</feature>
<sequence length="414" mass="41918">MNRATTAMLSAFEAVLVIAIGVGLALAPLTVMWAVHYGFSLDWLVFWRAAVDIWLLGHGVDLRLTLDPLTAASLGTAGAAEPVTVTIAALGFALVTVLFAVRAGRRIAQSPHRHTGELAALATFALLSIALTMSADYPLAQPSRWQGVVLPAAVFAGGMLFGSTRERLRRPREDTGSSLRDWIEDWVPAARAMATTALRGGAAAAAFVLLVSSIAVAALVVLSYAEIITLYERLHADVLGGAVLTLGELAFLPNLVVWAAAWFVGPGFAIGTGSAVSPLATTLGPVPAIPLLGAIPAGETSFGFAGLAVPVIAGFVAGAVTGRAVRDESAATRAVTALGIGAVGGVLLGALAAASAGAAGPGRLASVGPDPLLVALFGAIEIGVAALLGMATLDIGRGRRARADTTSSLADVEG</sequence>
<dbReference type="EMBL" id="JBHLTG010000006">
    <property type="protein sequence ID" value="MFC0680804.1"/>
    <property type="molecule type" value="Genomic_DNA"/>
</dbReference>
<evidence type="ECO:0000313" key="3">
    <source>
        <dbReference type="Proteomes" id="UP001589896"/>
    </source>
</evidence>
<feature type="transmembrane region" description="Helical" evidence="1">
    <location>
        <begin position="301"/>
        <end position="322"/>
    </location>
</feature>
<keyword evidence="1" id="KW-1133">Transmembrane helix</keyword>
<keyword evidence="3" id="KW-1185">Reference proteome</keyword>
<keyword evidence="1" id="KW-0812">Transmembrane</keyword>
<feature type="transmembrane region" description="Helical" evidence="1">
    <location>
        <begin position="276"/>
        <end position="295"/>
    </location>
</feature>
<reference evidence="2 3" key="1">
    <citation type="submission" date="2024-09" db="EMBL/GenBank/DDBJ databases">
        <authorList>
            <person name="Sun Q."/>
            <person name="Mori K."/>
        </authorList>
    </citation>
    <scope>NUCLEOTIDE SEQUENCE [LARGE SCALE GENOMIC DNA]</scope>
    <source>
        <strain evidence="2 3">KCTC 23076</strain>
    </source>
</reference>
<proteinExistence type="predicted"/>
<feature type="transmembrane region" description="Helical" evidence="1">
    <location>
        <begin position="115"/>
        <end position="133"/>
    </location>
</feature>
<feature type="transmembrane region" description="Helical" evidence="1">
    <location>
        <begin position="12"/>
        <end position="35"/>
    </location>
</feature>
<evidence type="ECO:0000256" key="1">
    <source>
        <dbReference type="SAM" id="Phobius"/>
    </source>
</evidence>
<organism evidence="2 3">
    <name type="scientific">Lysobacter korlensis</name>
    <dbReference type="NCBI Taxonomy" id="553636"/>
    <lineage>
        <taxon>Bacteria</taxon>
        <taxon>Pseudomonadati</taxon>
        <taxon>Pseudomonadota</taxon>
        <taxon>Gammaproteobacteria</taxon>
        <taxon>Lysobacterales</taxon>
        <taxon>Lysobacteraceae</taxon>
        <taxon>Lysobacter</taxon>
    </lineage>
</organism>
<feature type="transmembrane region" description="Helical" evidence="1">
    <location>
        <begin position="334"/>
        <end position="360"/>
    </location>
</feature>
<dbReference type="RefSeq" id="WP_386672868.1">
    <property type="nucleotide sequence ID" value="NZ_JBHLTG010000006.1"/>
</dbReference>
<protein>
    <submittedName>
        <fullName evidence="2">DUF6350 family protein</fullName>
    </submittedName>
</protein>
<name>A0ABV6RV08_9GAMM</name>
<feature type="transmembrane region" description="Helical" evidence="1">
    <location>
        <begin position="372"/>
        <end position="393"/>
    </location>
</feature>
<evidence type="ECO:0000313" key="2">
    <source>
        <dbReference type="EMBL" id="MFC0680804.1"/>
    </source>
</evidence>
<feature type="transmembrane region" description="Helical" evidence="1">
    <location>
        <begin position="242"/>
        <end position="264"/>
    </location>
</feature>
<feature type="transmembrane region" description="Helical" evidence="1">
    <location>
        <begin position="145"/>
        <end position="162"/>
    </location>
</feature>
<comment type="caution">
    <text evidence="2">The sequence shown here is derived from an EMBL/GenBank/DDBJ whole genome shotgun (WGS) entry which is preliminary data.</text>
</comment>
<dbReference type="Pfam" id="PF19877">
    <property type="entry name" value="DUF6350"/>
    <property type="match status" value="1"/>
</dbReference>
<accession>A0ABV6RV08</accession>
<dbReference type="InterPro" id="IPR045931">
    <property type="entry name" value="DUF6350"/>
</dbReference>
<feature type="transmembrane region" description="Helical" evidence="1">
    <location>
        <begin position="83"/>
        <end position="103"/>
    </location>
</feature>
<gene>
    <name evidence="2" type="ORF">ACFFGH_23485</name>
</gene>
<keyword evidence="1" id="KW-0472">Membrane</keyword>
<dbReference type="Proteomes" id="UP001589896">
    <property type="component" value="Unassembled WGS sequence"/>
</dbReference>